<evidence type="ECO:0000313" key="2">
    <source>
        <dbReference type="Proteomes" id="UP001148737"/>
    </source>
</evidence>
<proteinExistence type="predicted"/>
<dbReference type="Proteomes" id="UP001148737">
    <property type="component" value="Unassembled WGS sequence"/>
</dbReference>
<keyword evidence="2" id="KW-1185">Reference proteome</keyword>
<reference evidence="1" key="1">
    <citation type="submission" date="2022-07" db="EMBL/GenBank/DDBJ databases">
        <title>Genome Sequence of Lecanicillium saksenae.</title>
        <authorList>
            <person name="Buettner E."/>
        </authorList>
    </citation>
    <scope>NUCLEOTIDE SEQUENCE</scope>
    <source>
        <strain evidence="1">VT-O1</strain>
    </source>
</reference>
<comment type="caution">
    <text evidence="1">The sequence shown here is derived from an EMBL/GenBank/DDBJ whole genome shotgun (WGS) entry which is preliminary data.</text>
</comment>
<dbReference type="EMBL" id="JANAKD010000956">
    <property type="protein sequence ID" value="KAJ3485486.1"/>
    <property type="molecule type" value="Genomic_DNA"/>
</dbReference>
<sequence length="458" mass="47593">MAVPNQRTNLGPLTATFSGPSSCSVLDGSFTKDGGALNGALGYSCRARGNGQIFGPDPSCFPSSLASYINAGDQWLSTIAVYSPGNICPNGFSSACTMTRSANDRPPTTAGILQTANRAMFNILEIGETAIGCCPRYVNHGIDEPRFIADFPVANSGYACAEDDIYKCYTPGTVSQVLTGIIRETSCTPVTTTFTIQSLSSTTSTTSIANGRRLILIQGSPNGDTDSPSSTSPGSSSSDPRSTSTPGQGGGSGGSSPEQTSGSSPAPNAAGNGGGGLTTGAKVAIGVTIPLVALLAGFVVFMLFFIRRKRRAKAEDEKAAMLAASAPGPFPPPPGPQELAGTAGYAYQQPGQQQFYKSELLGQPISEAPGQTVYDQTSELQGNNQQLSWNQMPAHQQTPAPNYTELPAKASEKAITNSNIPPSKAPPVSLPAPAASQNPAQQDNEPWKWNEPLYPEKI</sequence>
<organism evidence="1 2">
    <name type="scientific">Lecanicillium saksenae</name>
    <dbReference type="NCBI Taxonomy" id="468837"/>
    <lineage>
        <taxon>Eukaryota</taxon>
        <taxon>Fungi</taxon>
        <taxon>Dikarya</taxon>
        <taxon>Ascomycota</taxon>
        <taxon>Pezizomycotina</taxon>
        <taxon>Sordariomycetes</taxon>
        <taxon>Hypocreomycetidae</taxon>
        <taxon>Hypocreales</taxon>
        <taxon>Cordycipitaceae</taxon>
        <taxon>Lecanicillium</taxon>
    </lineage>
</organism>
<gene>
    <name evidence="1" type="ORF">NLG97_g6804</name>
</gene>
<evidence type="ECO:0000313" key="1">
    <source>
        <dbReference type="EMBL" id="KAJ3485486.1"/>
    </source>
</evidence>
<protein>
    <submittedName>
        <fullName evidence="1">Uncharacterized protein</fullName>
    </submittedName>
</protein>
<name>A0ACC1QQ68_9HYPO</name>
<accession>A0ACC1QQ68</accession>